<dbReference type="EMBL" id="JARQWQ010000042">
    <property type="protein sequence ID" value="KAK2559003.1"/>
    <property type="molecule type" value="Genomic_DNA"/>
</dbReference>
<proteinExistence type="predicted"/>
<feature type="domain" description="PiggyBac transposable element-derived protein" evidence="2">
    <location>
        <begin position="86"/>
        <end position="215"/>
    </location>
</feature>
<accession>A0AAD9QD13</accession>
<evidence type="ECO:0000256" key="1">
    <source>
        <dbReference type="SAM" id="MobiDB-lite"/>
    </source>
</evidence>
<evidence type="ECO:0000259" key="2">
    <source>
        <dbReference type="Pfam" id="PF13843"/>
    </source>
</evidence>
<name>A0AAD9QD13_ACRCE</name>
<organism evidence="3 4">
    <name type="scientific">Acropora cervicornis</name>
    <name type="common">Staghorn coral</name>
    <dbReference type="NCBI Taxonomy" id="6130"/>
    <lineage>
        <taxon>Eukaryota</taxon>
        <taxon>Metazoa</taxon>
        <taxon>Cnidaria</taxon>
        <taxon>Anthozoa</taxon>
        <taxon>Hexacorallia</taxon>
        <taxon>Scleractinia</taxon>
        <taxon>Astrocoeniina</taxon>
        <taxon>Acroporidae</taxon>
        <taxon>Acropora</taxon>
    </lineage>
</organism>
<dbReference type="PANTHER" id="PTHR46599:SF3">
    <property type="entry name" value="PIGGYBAC TRANSPOSABLE ELEMENT-DERIVED PROTEIN 4"/>
    <property type="match status" value="1"/>
</dbReference>
<sequence length="218" mass="24856">MASNSEHNFSAEHSSSSSDVSELSSSCSALELFDSYDNEDDFKGFPFHLPVNMTWDINKEPFQLTPGPTVNLPDSGRAIDFYMLYFTEEIIGKINAQSKGVQNWCPTTAVELKSFPSLLIISNDIIVVPRDERNKAVSNSRFQNVLSSRKHFFKLKSYIFFCDPEHQRSEEERKDPLYKKFKELHNCSREISVDEAMVPFEGKVAITVRMPDKPSILA</sequence>
<evidence type="ECO:0000313" key="4">
    <source>
        <dbReference type="Proteomes" id="UP001249851"/>
    </source>
</evidence>
<dbReference type="PANTHER" id="PTHR46599">
    <property type="entry name" value="PIGGYBAC TRANSPOSABLE ELEMENT-DERIVED PROTEIN 4"/>
    <property type="match status" value="1"/>
</dbReference>
<dbReference type="InterPro" id="IPR029526">
    <property type="entry name" value="PGBD"/>
</dbReference>
<dbReference type="Pfam" id="PF13843">
    <property type="entry name" value="DDE_Tnp_1_7"/>
    <property type="match status" value="1"/>
</dbReference>
<reference evidence="3" key="2">
    <citation type="journal article" date="2023" name="Science">
        <title>Genomic signatures of disease resistance in endangered staghorn corals.</title>
        <authorList>
            <person name="Vollmer S.V."/>
            <person name="Selwyn J.D."/>
            <person name="Despard B.A."/>
            <person name="Roesel C.L."/>
        </authorList>
    </citation>
    <scope>NUCLEOTIDE SEQUENCE</scope>
    <source>
        <strain evidence="3">K2</strain>
    </source>
</reference>
<dbReference type="Proteomes" id="UP001249851">
    <property type="component" value="Unassembled WGS sequence"/>
</dbReference>
<comment type="caution">
    <text evidence="3">The sequence shown here is derived from an EMBL/GenBank/DDBJ whole genome shotgun (WGS) entry which is preliminary data.</text>
</comment>
<reference evidence="3" key="1">
    <citation type="journal article" date="2023" name="G3 (Bethesda)">
        <title>Whole genome assembly and annotation of the endangered Caribbean coral Acropora cervicornis.</title>
        <authorList>
            <person name="Selwyn J.D."/>
            <person name="Vollmer S.V."/>
        </authorList>
    </citation>
    <scope>NUCLEOTIDE SEQUENCE</scope>
    <source>
        <strain evidence="3">K2</strain>
    </source>
</reference>
<feature type="region of interest" description="Disordered" evidence="1">
    <location>
        <begin position="1"/>
        <end position="21"/>
    </location>
</feature>
<gene>
    <name evidence="3" type="ORF">P5673_018631</name>
</gene>
<keyword evidence="4" id="KW-1185">Reference proteome</keyword>
<dbReference type="AlphaFoldDB" id="A0AAD9QD13"/>
<evidence type="ECO:0000313" key="3">
    <source>
        <dbReference type="EMBL" id="KAK2559003.1"/>
    </source>
</evidence>
<protein>
    <recommendedName>
        <fullName evidence="2">PiggyBac transposable element-derived protein domain-containing protein</fullName>
    </recommendedName>
</protein>